<feature type="transmembrane region" description="Helical" evidence="1">
    <location>
        <begin position="180"/>
        <end position="200"/>
    </location>
</feature>
<feature type="transmembrane region" description="Helical" evidence="1">
    <location>
        <begin position="381"/>
        <end position="402"/>
    </location>
</feature>
<feature type="transmembrane region" description="Helical" evidence="1">
    <location>
        <begin position="23"/>
        <end position="48"/>
    </location>
</feature>
<keyword evidence="1" id="KW-0812">Transmembrane</keyword>
<feature type="transmembrane region" description="Helical" evidence="1">
    <location>
        <begin position="136"/>
        <end position="159"/>
    </location>
</feature>
<dbReference type="InterPro" id="IPR052049">
    <property type="entry name" value="Electron_transfer_protein"/>
</dbReference>
<feature type="transmembrane region" description="Helical" evidence="1">
    <location>
        <begin position="60"/>
        <end position="87"/>
    </location>
</feature>
<dbReference type="EMBL" id="QZKU01000015">
    <property type="protein sequence ID" value="RJP25979.1"/>
    <property type="molecule type" value="Genomic_DNA"/>
</dbReference>
<dbReference type="PANTHER" id="PTHR34856:SF2">
    <property type="entry name" value="PROTEIN NRFD"/>
    <property type="match status" value="1"/>
</dbReference>
<dbReference type="GO" id="GO:0005886">
    <property type="term" value="C:plasma membrane"/>
    <property type="evidence" value="ECO:0007669"/>
    <property type="project" value="TreeGrafter"/>
</dbReference>
<protein>
    <submittedName>
        <fullName evidence="2">Molybdopterin oxidoreductase</fullName>
    </submittedName>
</protein>
<accession>A0A3A4P498</accession>
<feature type="transmembrane region" description="Helical" evidence="1">
    <location>
        <begin position="340"/>
        <end position="361"/>
    </location>
</feature>
<dbReference type="NCBIfam" id="NF041784">
    <property type="entry name" value="mnquin_red_QrcD"/>
    <property type="match status" value="1"/>
</dbReference>
<evidence type="ECO:0000313" key="3">
    <source>
        <dbReference type="Proteomes" id="UP000265882"/>
    </source>
</evidence>
<reference evidence="2 3" key="1">
    <citation type="journal article" date="2017" name="ISME J.">
        <title>Energy and carbon metabolisms in a deep terrestrial subsurface fluid microbial community.</title>
        <authorList>
            <person name="Momper L."/>
            <person name="Jungbluth S.P."/>
            <person name="Lee M.D."/>
            <person name="Amend J.P."/>
        </authorList>
    </citation>
    <scope>NUCLEOTIDE SEQUENCE [LARGE SCALE GENOMIC DNA]</scope>
    <source>
        <strain evidence="2">SURF_5</strain>
    </source>
</reference>
<feature type="transmembrane region" description="Helical" evidence="1">
    <location>
        <begin position="306"/>
        <end position="328"/>
    </location>
</feature>
<proteinExistence type="predicted"/>
<organism evidence="2 3">
    <name type="scientific">Abyssobacteria bacterium (strain SURF_5)</name>
    <dbReference type="NCBI Taxonomy" id="2093360"/>
    <lineage>
        <taxon>Bacteria</taxon>
        <taxon>Pseudomonadati</taxon>
        <taxon>Candidatus Hydrogenedentota</taxon>
        <taxon>Candidatus Abyssobacteria</taxon>
    </lineage>
</organism>
<evidence type="ECO:0000256" key="1">
    <source>
        <dbReference type="SAM" id="Phobius"/>
    </source>
</evidence>
<sequence length="413" mass="46679">MTLEHAVEHHEHFKLERCSTKKFLIWLSFWALLLALGVLGAFLCLWKGLNQTGMNNYFVFGLWICVDLAIIALGAGAFFSGFLFYILKLDFLKDLIGAAVVIGFICYSGAVGMLTIDIGQPLRGYFSFMHANVHSMLTEVIFCITCYLFVLTIEFVPLITENRTLSRLPLFKYLGENLHGIMAVFALVGAFLSFFHQGSLGGMFGVLYARPFSYRTGIGIWPWTFFLFILSAVASGPALTTLVVWLTQKVTGRKLVPRSTLSRLAKLSATLFAVYLVLKAADTIYWANVTVPASGFRFTKFYEGPYGMEILFLELFVFGLVPAVLLLIPRARDYDISLVFGCLFICLGVVLNRFVMTIQTLSIPVLPFERFMTYYPTWQEWTVALAVFGYGGIVYSLSYRYLHLFPREHELNN</sequence>
<dbReference type="Proteomes" id="UP000265882">
    <property type="component" value="Unassembled WGS sequence"/>
</dbReference>
<name>A0A3A4P498_ABYX5</name>
<keyword evidence="1" id="KW-0472">Membrane</keyword>
<comment type="caution">
    <text evidence="2">The sequence shown here is derived from an EMBL/GenBank/DDBJ whole genome shotgun (WGS) entry which is preliminary data.</text>
</comment>
<gene>
    <name evidence="2" type="ORF">C4520_01450</name>
</gene>
<feature type="transmembrane region" description="Helical" evidence="1">
    <location>
        <begin position="220"/>
        <end position="246"/>
    </location>
</feature>
<dbReference type="InterPro" id="IPR053549">
    <property type="entry name" value="NrfD_menaquinone_reductase"/>
</dbReference>
<feature type="transmembrane region" description="Helical" evidence="1">
    <location>
        <begin position="94"/>
        <end position="116"/>
    </location>
</feature>
<feature type="transmembrane region" description="Helical" evidence="1">
    <location>
        <begin position="267"/>
        <end position="286"/>
    </location>
</feature>
<keyword evidence="1" id="KW-1133">Transmembrane helix</keyword>
<evidence type="ECO:0000313" key="2">
    <source>
        <dbReference type="EMBL" id="RJP25979.1"/>
    </source>
</evidence>
<dbReference type="PANTHER" id="PTHR34856">
    <property type="entry name" value="PROTEIN NRFD"/>
    <property type="match status" value="1"/>
</dbReference>
<dbReference type="AlphaFoldDB" id="A0A3A4P498"/>